<evidence type="ECO:0000313" key="2">
    <source>
        <dbReference type="EMBL" id="ASM76172.1"/>
    </source>
</evidence>
<dbReference type="KEGG" id="vff:VITFI_CDS0393"/>
<dbReference type="Proteomes" id="UP000199729">
    <property type="component" value="Chromosome"/>
</dbReference>
<dbReference type="PANTHER" id="PTHR42759:SF1">
    <property type="entry name" value="MAGNESIUM-CHELATASE SUBUNIT CHLD"/>
    <property type="match status" value="1"/>
</dbReference>
<dbReference type="CDD" id="cd00009">
    <property type="entry name" value="AAA"/>
    <property type="match status" value="1"/>
</dbReference>
<dbReference type="AlphaFoldDB" id="A0A221KAX9"/>
<dbReference type="InterPro" id="IPR003959">
    <property type="entry name" value="ATPase_AAA_core"/>
</dbReference>
<sequence length="291" mass="33037">MSLLKTCWMAPMKFQGSEHYVATDDLTLAVNAAITLQRPLLVKGEPGTGKTLLAEEAAKALGLPLLEWHIKSTTKAHQGLYEYDAVSRLRDGQLGDERVKDIRNYIVKGVLWQAFEADQPVALLIDEIDKADIEFPNDLLRELDRMEFHCYETRQTIRAKHRPLVFITSNNEKELPDAFLRRCFFHYIQFPNAQTMQQIVDVHYPGLKKELLAAALKAFYEVRNLPGLKKKPSTSELIDWLRLLLAHDIAPATLGNADGPTQLPPLVGALLKNEQDIALFEKLIAMQRARR</sequence>
<dbReference type="SUPFAM" id="SSF52540">
    <property type="entry name" value="P-loop containing nucleoside triphosphate hydrolases"/>
    <property type="match status" value="1"/>
</dbReference>
<gene>
    <name evidence="2" type="ORF">VITFI_CDS0393</name>
</gene>
<dbReference type="Pfam" id="PF00004">
    <property type="entry name" value="AAA"/>
    <property type="match status" value="1"/>
</dbReference>
<dbReference type="InterPro" id="IPR050764">
    <property type="entry name" value="CbbQ/NirQ/NorQ/GpvN"/>
</dbReference>
<organism evidence="2 3">
    <name type="scientific">Vitreoscilla filiformis</name>
    <dbReference type="NCBI Taxonomy" id="63"/>
    <lineage>
        <taxon>Bacteria</taxon>
        <taxon>Pseudomonadati</taxon>
        <taxon>Pseudomonadota</taxon>
        <taxon>Betaproteobacteria</taxon>
        <taxon>Neisseriales</taxon>
        <taxon>Neisseriaceae</taxon>
        <taxon>Vitreoscilla</taxon>
    </lineage>
</organism>
<accession>A0A221KAX9</accession>
<dbReference type="InterPro" id="IPR003593">
    <property type="entry name" value="AAA+_ATPase"/>
</dbReference>
<dbReference type="GO" id="GO:0016887">
    <property type="term" value="F:ATP hydrolysis activity"/>
    <property type="evidence" value="ECO:0007669"/>
    <property type="project" value="InterPro"/>
</dbReference>
<dbReference type="EMBL" id="CP022423">
    <property type="protein sequence ID" value="ASM76172.1"/>
    <property type="molecule type" value="Genomic_DNA"/>
</dbReference>
<reference evidence="2 3" key="1">
    <citation type="submission" date="2017-07" db="EMBL/GenBank/DDBJ databases">
        <title>Complete Genome Sequence of the cosmetic ferment Vitreoscilla filiformis (ATCC15551).</title>
        <authorList>
            <person name="Contreras S."/>
            <person name="Sagory-Zalkind P."/>
            <person name="Blanquart H."/>
            <person name="Iltis A."/>
            <person name="Morand S.C."/>
        </authorList>
    </citation>
    <scope>NUCLEOTIDE SEQUENCE [LARGE SCALE GENOMIC DNA]</scope>
    <source>
        <strain evidence="2 3">ATCC 15551</strain>
    </source>
</reference>
<feature type="domain" description="AAA+ ATPase" evidence="1">
    <location>
        <begin position="36"/>
        <end position="194"/>
    </location>
</feature>
<dbReference type="PANTHER" id="PTHR42759">
    <property type="entry name" value="MOXR FAMILY PROTEIN"/>
    <property type="match status" value="1"/>
</dbReference>
<dbReference type="SMART" id="SM00382">
    <property type="entry name" value="AAA"/>
    <property type="match status" value="1"/>
</dbReference>
<evidence type="ECO:0000259" key="1">
    <source>
        <dbReference type="SMART" id="SM00382"/>
    </source>
</evidence>
<evidence type="ECO:0000313" key="3">
    <source>
        <dbReference type="Proteomes" id="UP000199729"/>
    </source>
</evidence>
<dbReference type="InterPro" id="IPR027417">
    <property type="entry name" value="P-loop_NTPase"/>
</dbReference>
<dbReference type="Gene3D" id="3.40.50.300">
    <property type="entry name" value="P-loop containing nucleotide triphosphate hydrolases"/>
    <property type="match status" value="1"/>
</dbReference>
<keyword evidence="3" id="KW-1185">Reference proteome</keyword>
<protein>
    <submittedName>
        <fullName evidence="2">ATPase AAA</fullName>
    </submittedName>
</protein>
<proteinExistence type="predicted"/>
<dbReference type="GO" id="GO:0005524">
    <property type="term" value="F:ATP binding"/>
    <property type="evidence" value="ECO:0007669"/>
    <property type="project" value="InterPro"/>
</dbReference>
<name>A0A221KAX9_VITFI</name>